<evidence type="ECO:0000259" key="1">
    <source>
        <dbReference type="Pfam" id="PF02036"/>
    </source>
</evidence>
<sequence length="129" mass="13844">MPALLTDDWFATVEQLTAEAGDLNLPPALESLGVNLVVDNTDGSKTELALNGGKIQKGLSEAAKTTLAIDADTLRKVFLEFDMAAAMQAFMSGKIKVQGDMSQLMALQTVKPSVEQKTLFKKILEQTTA</sequence>
<dbReference type="OrthoDB" id="9809312at2"/>
<gene>
    <name evidence="2" type="ORF">BJI46_07765</name>
</gene>
<dbReference type="InterPro" id="IPR036527">
    <property type="entry name" value="SCP2_sterol-bd_dom_sf"/>
</dbReference>
<accession>A0A1E7REG3</accession>
<dbReference type="Pfam" id="PF02036">
    <property type="entry name" value="SCP2"/>
    <property type="match status" value="1"/>
</dbReference>
<evidence type="ECO:0000313" key="2">
    <source>
        <dbReference type="EMBL" id="OEY97790.1"/>
    </source>
</evidence>
<proteinExistence type="predicted"/>
<dbReference type="InterPro" id="IPR003033">
    <property type="entry name" value="SCP2_sterol-bd_dom"/>
</dbReference>
<protein>
    <submittedName>
        <fullName evidence="2">SCP-2 sterol transfer family protein</fullName>
    </submittedName>
</protein>
<comment type="caution">
    <text evidence="2">The sequence shown here is derived from an EMBL/GenBank/DDBJ whole genome shotgun (WGS) entry which is preliminary data.</text>
</comment>
<dbReference type="AlphaFoldDB" id="A0A1E7REG3"/>
<evidence type="ECO:0000313" key="3">
    <source>
        <dbReference type="Proteomes" id="UP000185895"/>
    </source>
</evidence>
<name>A0A1E7REG3_9GAMM</name>
<dbReference type="SUPFAM" id="SSF55718">
    <property type="entry name" value="SCP-like"/>
    <property type="match status" value="1"/>
</dbReference>
<dbReference type="EMBL" id="MKKK01000003">
    <property type="protein sequence ID" value="OEY97790.1"/>
    <property type="molecule type" value="Genomic_DNA"/>
</dbReference>
<keyword evidence="3" id="KW-1185">Reference proteome</keyword>
<dbReference type="RefSeq" id="WP_070068714.1">
    <property type="nucleotide sequence ID" value="NZ_MKKK01000003.1"/>
</dbReference>
<reference evidence="2 3" key="1">
    <citation type="submission" date="2016-09" db="EMBL/GenBank/DDBJ databases">
        <authorList>
            <person name="Capua I."/>
            <person name="De Benedictis P."/>
            <person name="Joannis T."/>
            <person name="Lombin L.H."/>
            <person name="Cattoli G."/>
        </authorList>
    </citation>
    <scope>NUCLEOTIDE SEQUENCE [LARGE SCALE GENOMIC DNA]</scope>
    <source>
        <strain evidence="2 3">ANC 4671</strain>
    </source>
</reference>
<dbReference type="Gene3D" id="3.30.1050.10">
    <property type="entry name" value="SCP2 sterol-binding domain"/>
    <property type="match status" value="1"/>
</dbReference>
<feature type="domain" description="SCP2" evidence="1">
    <location>
        <begin position="29"/>
        <end position="110"/>
    </location>
</feature>
<dbReference type="Proteomes" id="UP000185895">
    <property type="component" value="Unassembled WGS sequence"/>
</dbReference>
<organism evidence="2 3">
    <name type="scientific">Acinetobacter qingfengensis</name>
    <dbReference type="NCBI Taxonomy" id="1262585"/>
    <lineage>
        <taxon>Bacteria</taxon>
        <taxon>Pseudomonadati</taxon>
        <taxon>Pseudomonadota</taxon>
        <taxon>Gammaproteobacteria</taxon>
        <taxon>Moraxellales</taxon>
        <taxon>Moraxellaceae</taxon>
        <taxon>Acinetobacter</taxon>
    </lineage>
</organism>